<sequence length="474" mass="51683">MLCFRRHFDLAKLLRTGASVCTSWVLMSASDTPSPAEPSSTGLPSHQPAAAASSVDPPSSSSFSHPSSSSSHPSSSSSSHPSCSTSSACTSLIPVADVAAAYDVAAATISAMTSCPPTIERGESCSPAQLEASPAYAQLTPLQRAVITRMLSMLDTSTDSVVISNPRAPSSPIVYVTEAWQRMCGYSYSEAVGKHPRLTQGEHTDKETIRGMGIAIAEKRSCKVRVINYRGYNHEPFWNCLSLHPVFHKDELLLHVAHLHDYSHRLSRLVSHQPIQFCATDTQLDLPLTCLTSSSLLKRPSRLHLEEKHVRLLPAPPAERKQPDAAGGEGAGGVEGGEETGQTSGEGEGAETRIMLVDDVLPPETLRLPSLHVKRLGFFRIELEPEYLVDRLIDEFEQLDLPCRSTASSDDVYRLEVSSNGGEQGEVTAVLHVMPEDVFGHYSITITRLRGDTFAFHSLYRSLRQRLLDLQERS</sequence>
<keyword evidence="3" id="KW-0157">Chromophore</keyword>
<dbReference type="PANTHER" id="PTHR47429:SF2">
    <property type="entry name" value="PROTEIN TWIN LOV 1"/>
    <property type="match status" value="1"/>
</dbReference>
<feature type="region of interest" description="Disordered" evidence="4">
    <location>
        <begin position="308"/>
        <end position="350"/>
    </location>
</feature>
<evidence type="ECO:0000259" key="5">
    <source>
        <dbReference type="PROSITE" id="PS50112"/>
    </source>
</evidence>
<dbReference type="Gene3D" id="3.30.450.20">
    <property type="entry name" value="PAS domain"/>
    <property type="match status" value="1"/>
</dbReference>
<evidence type="ECO:0000256" key="4">
    <source>
        <dbReference type="SAM" id="MobiDB-lite"/>
    </source>
</evidence>
<dbReference type="PANTHER" id="PTHR47429">
    <property type="entry name" value="PROTEIN TWIN LOV 1"/>
    <property type="match status" value="1"/>
</dbReference>
<dbReference type="GO" id="GO:0005634">
    <property type="term" value="C:nucleus"/>
    <property type="evidence" value="ECO:0007669"/>
    <property type="project" value="TreeGrafter"/>
</dbReference>
<accession>A0AB34IBX1</accession>
<evidence type="ECO:0000313" key="7">
    <source>
        <dbReference type="Proteomes" id="UP001515480"/>
    </source>
</evidence>
<dbReference type="EMBL" id="JBGBPQ010000033">
    <property type="protein sequence ID" value="KAL1495306.1"/>
    <property type="molecule type" value="Genomic_DNA"/>
</dbReference>
<keyword evidence="2" id="KW-0288">FMN</keyword>
<keyword evidence="1" id="KW-0285">Flavoprotein</keyword>
<feature type="compositionally biased region" description="Low complexity" evidence="4">
    <location>
        <begin position="48"/>
        <end position="81"/>
    </location>
</feature>
<evidence type="ECO:0000256" key="1">
    <source>
        <dbReference type="ARBA" id="ARBA00022630"/>
    </source>
</evidence>
<dbReference type="SUPFAM" id="SSF55785">
    <property type="entry name" value="PYP-like sensor domain (PAS domain)"/>
    <property type="match status" value="1"/>
</dbReference>
<evidence type="ECO:0000256" key="3">
    <source>
        <dbReference type="ARBA" id="ARBA00022991"/>
    </source>
</evidence>
<reference evidence="6 7" key="1">
    <citation type="journal article" date="2024" name="Science">
        <title>Giant polyketide synthase enzymes in the biosynthesis of giant marine polyether toxins.</title>
        <authorList>
            <person name="Fallon T.R."/>
            <person name="Shende V.V."/>
            <person name="Wierzbicki I.H."/>
            <person name="Pendleton A.L."/>
            <person name="Watervoot N.F."/>
            <person name="Auber R.P."/>
            <person name="Gonzalez D.J."/>
            <person name="Wisecaver J.H."/>
            <person name="Moore B.S."/>
        </authorList>
    </citation>
    <scope>NUCLEOTIDE SEQUENCE [LARGE SCALE GENOMIC DNA]</scope>
    <source>
        <strain evidence="6 7">12B1</strain>
    </source>
</reference>
<comment type="caution">
    <text evidence="6">The sequence shown here is derived from an EMBL/GenBank/DDBJ whole genome shotgun (WGS) entry which is preliminary data.</text>
</comment>
<dbReference type="AlphaFoldDB" id="A0AB34IBX1"/>
<dbReference type="PROSITE" id="PS50112">
    <property type="entry name" value="PAS"/>
    <property type="match status" value="1"/>
</dbReference>
<protein>
    <recommendedName>
        <fullName evidence="5">PAS domain-containing protein</fullName>
    </recommendedName>
</protein>
<gene>
    <name evidence="6" type="ORF">AB1Y20_017165</name>
</gene>
<evidence type="ECO:0000313" key="6">
    <source>
        <dbReference type="EMBL" id="KAL1495306.1"/>
    </source>
</evidence>
<dbReference type="Proteomes" id="UP001515480">
    <property type="component" value="Unassembled WGS sequence"/>
</dbReference>
<dbReference type="InterPro" id="IPR000014">
    <property type="entry name" value="PAS"/>
</dbReference>
<keyword evidence="7" id="KW-1185">Reference proteome</keyword>
<feature type="compositionally biased region" description="Polar residues" evidence="4">
    <location>
        <begin position="31"/>
        <end position="44"/>
    </location>
</feature>
<dbReference type="InterPro" id="IPR035965">
    <property type="entry name" value="PAS-like_dom_sf"/>
</dbReference>
<name>A0AB34IBX1_PRYPA</name>
<dbReference type="Pfam" id="PF13426">
    <property type="entry name" value="PAS_9"/>
    <property type="match status" value="1"/>
</dbReference>
<proteinExistence type="predicted"/>
<organism evidence="6 7">
    <name type="scientific">Prymnesium parvum</name>
    <name type="common">Toxic golden alga</name>
    <dbReference type="NCBI Taxonomy" id="97485"/>
    <lineage>
        <taxon>Eukaryota</taxon>
        <taxon>Haptista</taxon>
        <taxon>Haptophyta</taxon>
        <taxon>Prymnesiophyceae</taxon>
        <taxon>Prymnesiales</taxon>
        <taxon>Prymnesiaceae</taxon>
        <taxon>Prymnesium</taxon>
    </lineage>
</organism>
<feature type="domain" description="PAS" evidence="5">
    <location>
        <begin position="146"/>
        <end position="194"/>
    </location>
</feature>
<feature type="region of interest" description="Disordered" evidence="4">
    <location>
        <begin position="31"/>
        <end position="81"/>
    </location>
</feature>
<evidence type="ECO:0000256" key="2">
    <source>
        <dbReference type="ARBA" id="ARBA00022643"/>
    </source>
</evidence>